<comment type="caution">
    <text evidence="3">The sequence shown here is derived from an EMBL/GenBank/DDBJ whole genome shotgun (WGS) entry which is preliminary data.</text>
</comment>
<accession>A0A8T1ZFL4</accession>
<keyword evidence="1" id="KW-0175">Coiled coil</keyword>
<evidence type="ECO:0000313" key="4">
    <source>
        <dbReference type="Proteomes" id="UP000694251"/>
    </source>
</evidence>
<dbReference type="AlphaFoldDB" id="A0A8T1ZFL4"/>
<reference evidence="3 4" key="1">
    <citation type="submission" date="2020-12" db="EMBL/GenBank/DDBJ databases">
        <title>Concerted genomic and epigenomic changes stabilize Arabidopsis allopolyploids.</title>
        <authorList>
            <person name="Chen Z."/>
        </authorList>
    </citation>
    <scope>NUCLEOTIDE SEQUENCE [LARGE SCALE GENOMIC DNA]</scope>
    <source>
        <strain evidence="3">As9502</strain>
        <tissue evidence="3">Leaf</tissue>
    </source>
</reference>
<sequence length="381" mass="42856">MRPPITIGGRFYGQGSSYQAADSERPLSQTANAESSEQREEIAPVQYDIRVLHPSRRNGAKWFKNNTEVSTHVRKIIEGCFQGPWYSWRKVPKFYRDAWFTTFKTRFEWDASIEQLVKANFDALAAARLKGMVSLAKSKRKQPDWILAKYWRVMVAYWKIPKAKEKCEKARSSRLNSRDGLGPHCHRAGSRSYAKVQDVLEANNEDSSFIAVMRATHQKSDGTYVDERARLIAEQYDECLLERLTQADSSNGEVLTMDSLSKEEKNEIYVKIAGISKQGRVFGLGSLQSGVSMSDGSLVPPQATVEVGALTLRVKELETELQKSREDNVLVRLEAVEQLIQTLARQNGLDASSPPPPPVGSSSSPQAPWGFLHFLVLRNMA</sequence>
<feature type="region of interest" description="Disordered" evidence="2">
    <location>
        <begin position="1"/>
        <end position="41"/>
    </location>
</feature>
<protein>
    <submittedName>
        <fullName evidence="3">Putative transposase Ptta/En/Spm plant</fullName>
    </submittedName>
</protein>
<proteinExistence type="predicted"/>
<evidence type="ECO:0000256" key="1">
    <source>
        <dbReference type="SAM" id="Coils"/>
    </source>
</evidence>
<feature type="coiled-coil region" evidence="1">
    <location>
        <begin position="307"/>
        <end position="334"/>
    </location>
</feature>
<gene>
    <name evidence="3" type="ORF">ISN44_As11g028100</name>
</gene>
<evidence type="ECO:0000313" key="3">
    <source>
        <dbReference type="EMBL" id="KAG7556814.1"/>
    </source>
</evidence>
<name>A0A8T1ZFL4_ARASU</name>
<keyword evidence="4" id="KW-1185">Reference proteome</keyword>
<dbReference type="InterPro" id="IPR004252">
    <property type="entry name" value="Probable_transposase_24"/>
</dbReference>
<feature type="compositionally biased region" description="Polar residues" evidence="2">
    <location>
        <begin position="14"/>
        <end position="35"/>
    </location>
</feature>
<dbReference type="OrthoDB" id="1108604at2759"/>
<evidence type="ECO:0000256" key="2">
    <source>
        <dbReference type="SAM" id="MobiDB-lite"/>
    </source>
</evidence>
<dbReference type="Pfam" id="PF03004">
    <property type="entry name" value="Transposase_24"/>
    <property type="match status" value="1"/>
</dbReference>
<dbReference type="Proteomes" id="UP000694251">
    <property type="component" value="Chromosome 11"/>
</dbReference>
<organism evidence="3 4">
    <name type="scientific">Arabidopsis suecica</name>
    <name type="common">Swedish thale-cress</name>
    <name type="synonym">Cardaminopsis suecica</name>
    <dbReference type="NCBI Taxonomy" id="45249"/>
    <lineage>
        <taxon>Eukaryota</taxon>
        <taxon>Viridiplantae</taxon>
        <taxon>Streptophyta</taxon>
        <taxon>Embryophyta</taxon>
        <taxon>Tracheophyta</taxon>
        <taxon>Spermatophyta</taxon>
        <taxon>Magnoliopsida</taxon>
        <taxon>eudicotyledons</taxon>
        <taxon>Gunneridae</taxon>
        <taxon>Pentapetalae</taxon>
        <taxon>rosids</taxon>
        <taxon>malvids</taxon>
        <taxon>Brassicales</taxon>
        <taxon>Brassicaceae</taxon>
        <taxon>Camelineae</taxon>
        <taxon>Arabidopsis</taxon>
    </lineage>
</organism>
<dbReference type="EMBL" id="JAEFBJ010000011">
    <property type="protein sequence ID" value="KAG7556814.1"/>
    <property type="molecule type" value="Genomic_DNA"/>
</dbReference>